<comment type="subcellular location">
    <subcellularLocation>
        <location evidence="1">Membrane</location>
        <topology evidence="1">Multi-pass membrane protein</topology>
    </subcellularLocation>
</comment>
<evidence type="ECO:0000256" key="5">
    <source>
        <dbReference type="SAM" id="MobiDB-lite"/>
    </source>
</evidence>
<feature type="compositionally biased region" description="Pro residues" evidence="5">
    <location>
        <begin position="1"/>
        <end position="21"/>
    </location>
</feature>
<keyword evidence="3 6" id="KW-1133">Transmembrane helix</keyword>
<evidence type="ECO:0000313" key="8">
    <source>
        <dbReference type="Proteomes" id="UP000293995"/>
    </source>
</evidence>
<dbReference type="InterPro" id="IPR019109">
    <property type="entry name" value="MamF_MmsF"/>
</dbReference>
<reference evidence="7 8" key="1">
    <citation type="submission" date="2019-01" db="EMBL/GenBank/DDBJ databases">
        <title>Genome sequencing of strain DFW100M-13.</title>
        <authorList>
            <person name="Heo J."/>
            <person name="Kim S.-J."/>
            <person name="Kim J.-S."/>
            <person name="Hong S.-B."/>
            <person name="Kwon S.-W."/>
        </authorList>
    </citation>
    <scope>NUCLEOTIDE SEQUENCE [LARGE SCALE GENOMIC DNA]</scope>
    <source>
        <strain evidence="7 8">DFW100M-13</strain>
    </source>
</reference>
<evidence type="ECO:0000256" key="1">
    <source>
        <dbReference type="ARBA" id="ARBA00004141"/>
    </source>
</evidence>
<keyword evidence="4 6" id="KW-0472">Membrane</keyword>
<feature type="region of interest" description="Disordered" evidence="5">
    <location>
        <begin position="1"/>
        <end position="26"/>
    </location>
</feature>
<dbReference type="RefSeq" id="WP_129386290.1">
    <property type="nucleotide sequence ID" value="NZ_CP035494.1"/>
</dbReference>
<organism evidence="7 8">
    <name type="scientific">Microbacterium protaetiae</name>
    <dbReference type="NCBI Taxonomy" id="2509458"/>
    <lineage>
        <taxon>Bacteria</taxon>
        <taxon>Bacillati</taxon>
        <taxon>Actinomycetota</taxon>
        <taxon>Actinomycetes</taxon>
        <taxon>Micrococcales</taxon>
        <taxon>Microbacteriaceae</taxon>
        <taxon>Microbacterium</taxon>
    </lineage>
</organism>
<accession>A0A4P6EDV8</accession>
<keyword evidence="8" id="KW-1185">Reference proteome</keyword>
<sequence>MTTPPIPPQQPPQQPPVPPQGPYGQAPQPLNPADEKLWATLIHIGGIFFEFLPALIGYLVLKDRGPFINAHTKAALNFQLTLIIAFIVGIILTFIIIGVFIIIAAAILNVVFSIIAAVKANKGEFYTYPLTIPFIK</sequence>
<gene>
    <name evidence="7" type="ORF">ET475_04150</name>
</gene>
<keyword evidence="2 6" id="KW-0812">Transmembrane</keyword>
<evidence type="ECO:0000256" key="2">
    <source>
        <dbReference type="ARBA" id="ARBA00022692"/>
    </source>
</evidence>
<dbReference type="Pfam" id="PF09685">
    <property type="entry name" value="MamF_MmsF"/>
    <property type="match status" value="1"/>
</dbReference>
<name>A0A4P6EDV8_9MICO</name>
<feature type="transmembrane region" description="Helical" evidence="6">
    <location>
        <begin position="82"/>
        <end position="115"/>
    </location>
</feature>
<evidence type="ECO:0000256" key="6">
    <source>
        <dbReference type="SAM" id="Phobius"/>
    </source>
</evidence>
<dbReference type="EMBL" id="CP035494">
    <property type="protein sequence ID" value="QAY59259.1"/>
    <property type="molecule type" value="Genomic_DNA"/>
</dbReference>
<evidence type="ECO:0000256" key="4">
    <source>
        <dbReference type="ARBA" id="ARBA00023136"/>
    </source>
</evidence>
<proteinExistence type="predicted"/>
<evidence type="ECO:0000313" key="7">
    <source>
        <dbReference type="EMBL" id="QAY59259.1"/>
    </source>
</evidence>
<dbReference type="KEGG" id="mprt:ET475_04150"/>
<feature type="transmembrane region" description="Helical" evidence="6">
    <location>
        <begin position="37"/>
        <end position="61"/>
    </location>
</feature>
<dbReference type="OrthoDB" id="9808930at2"/>
<protein>
    <submittedName>
        <fullName evidence="7">DUF4870 domain-containing protein</fullName>
    </submittedName>
</protein>
<dbReference type="AlphaFoldDB" id="A0A4P6EDV8"/>
<evidence type="ECO:0000256" key="3">
    <source>
        <dbReference type="ARBA" id="ARBA00022989"/>
    </source>
</evidence>
<dbReference type="Proteomes" id="UP000293995">
    <property type="component" value="Chromosome"/>
</dbReference>